<dbReference type="Pfam" id="PF10087">
    <property type="entry name" value="DUF2325"/>
    <property type="match status" value="1"/>
</dbReference>
<evidence type="ECO:0000313" key="3">
    <source>
        <dbReference type="Proteomes" id="UP001597221"/>
    </source>
</evidence>
<comment type="caution">
    <text evidence="2">The sequence shown here is derived from an EMBL/GenBank/DDBJ whole genome shotgun (WGS) entry which is preliminary data.</text>
</comment>
<keyword evidence="3" id="KW-1185">Reference proteome</keyword>
<accession>A0ABW4HU71</accession>
<organism evidence="2 3">
    <name type="scientific">Oceanobacillus luteolus</name>
    <dbReference type="NCBI Taxonomy" id="1274358"/>
    <lineage>
        <taxon>Bacteria</taxon>
        <taxon>Bacillati</taxon>
        <taxon>Bacillota</taxon>
        <taxon>Bacilli</taxon>
        <taxon>Bacillales</taxon>
        <taxon>Bacillaceae</taxon>
        <taxon>Oceanobacillus</taxon>
    </lineage>
</organism>
<dbReference type="Proteomes" id="UP001597221">
    <property type="component" value="Unassembled WGS sequence"/>
</dbReference>
<sequence>MKEKEIVNFLREDMVSTLENVDLENIKDIKGIIEKQLSVIETLKDIKDAKGRLFETTNNESINEEKIEEVMDNLRAAPDIKEIGQKKSYRFERKIRGGFVPDLEAFVPEGIVRKLGLNDGDMIFATRKVDEDPDTRHFNYELAEKTNIDEKSNRIQINYCPVKQAAGRLIVEESAETGEYIRYNEGLYTILLDERDVLDFNIVEGDLIDIAYPEDNIEKAKVIWKHRVQEETIIKAKEITKKSKKDNNEKQPDVLEQTLIDKCILVIGNEPKMSEYRTCIEGRGGTFLWGDASDSLHHLKAKVKKADIVVFLLGVSGHVGMKHIKRMCKEYDTEFIPTWRNGISSLVRIAEEA</sequence>
<comment type="similarity">
    <text evidence="1">Belongs to the UPF0751 family.</text>
</comment>
<dbReference type="InterPro" id="IPR016772">
    <property type="entry name" value="UCP020408"/>
</dbReference>
<protein>
    <submittedName>
        <fullName evidence="2">DUF2325 domain-containing protein</fullName>
    </submittedName>
</protein>
<proteinExistence type="inferred from homology"/>
<dbReference type="RefSeq" id="WP_379598122.1">
    <property type="nucleotide sequence ID" value="NZ_JBHUDE010000129.1"/>
</dbReference>
<evidence type="ECO:0000313" key="2">
    <source>
        <dbReference type="EMBL" id="MFD1608727.1"/>
    </source>
</evidence>
<dbReference type="EMBL" id="JBHUDE010000129">
    <property type="protein sequence ID" value="MFD1608727.1"/>
    <property type="molecule type" value="Genomic_DNA"/>
</dbReference>
<name>A0ABW4HU71_9BACI</name>
<evidence type="ECO:0000256" key="1">
    <source>
        <dbReference type="ARBA" id="ARBA00007189"/>
    </source>
</evidence>
<gene>
    <name evidence="2" type="ORF">ACFSBH_13970</name>
</gene>
<reference evidence="3" key="1">
    <citation type="journal article" date="2019" name="Int. J. Syst. Evol. Microbiol.">
        <title>The Global Catalogue of Microorganisms (GCM) 10K type strain sequencing project: providing services to taxonomists for standard genome sequencing and annotation.</title>
        <authorList>
            <consortium name="The Broad Institute Genomics Platform"/>
            <consortium name="The Broad Institute Genome Sequencing Center for Infectious Disease"/>
            <person name="Wu L."/>
            <person name="Ma J."/>
        </authorList>
    </citation>
    <scope>NUCLEOTIDE SEQUENCE [LARGE SCALE GENOMIC DNA]</scope>
    <source>
        <strain evidence="3">CGMCC 1.12376</strain>
    </source>
</reference>